<sequence>MNPRARRHRRLRRTRFGLGLALTLSLAFAAGMTDAIGLILVGRYVSFMSGNTTQLGVSLVEGDGGSGLFLAAILACFVAGNALGEIVMRAANRRHSVLLTCIALLVAMPVFLGVMPWAILPAVVGMGMLNAGVEQIDGHAFGITFVTGALSRFGRGLGRRLMGDRNGAWRYQLVPWLGMFAGALAGAFSHAALGQNALLASAGACILLALVSHAIPATWRRGYVSPARPARRG</sequence>
<dbReference type="RefSeq" id="WP_209735588.1">
    <property type="nucleotide sequence ID" value="NZ_CP072611.1"/>
</dbReference>
<dbReference type="EMBL" id="JBHUIJ010000005">
    <property type="protein sequence ID" value="MFD2236656.1"/>
    <property type="molecule type" value="Genomic_DNA"/>
</dbReference>
<proteinExistence type="predicted"/>
<gene>
    <name evidence="3" type="ORF">ACFSKQ_04145</name>
</gene>
<evidence type="ECO:0000256" key="2">
    <source>
        <dbReference type="SAM" id="SignalP"/>
    </source>
</evidence>
<protein>
    <submittedName>
        <fullName evidence="3">YoaK family protein</fullName>
    </submittedName>
</protein>
<evidence type="ECO:0000256" key="1">
    <source>
        <dbReference type="SAM" id="Phobius"/>
    </source>
</evidence>
<keyword evidence="4" id="KW-1185">Reference proteome</keyword>
<comment type="caution">
    <text evidence="3">The sequence shown here is derived from an EMBL/GenBank/DDBJ whole genome shotgun (WGS) entry which is preliminary data.</text>
</comment>
<keyword evidence="2" id="KW-0732">Signal</keyword>
<dbReference type="InterPro" id="IPR010699">
    <property type="entry name" value="DUF1275"/>
</dbReference>
<feature type="transmembrane region" description="Helical" evidence="1">
    <location>
        <begin position="198"/>
        <end position="219"/>
    </location>
</feature>
<feature type="signal peptide" evidence="2">
    <location>
        <begin position="1"/>
        <end position="29"/>
    </location>
</feature>
<keyword evidence="1" id="KW-0812">Transmembrane</keyword>
<evidence type="ECO:0000313" key="3">
    <source>
        <dbReference type="EMBL" id="MFD2236656.1"/>
    </source>
</evidence>
<feature type="transmembrane region" description="Helical" evidence="1">
    <location>
        <begin position="96"/>
        <end position="124"/>
    </location>
</feature>
<dbReference type="PANTHER" id="PTHR37314">
    <property type="entry name" value="SLR0142 PROTEIN"/>
    <property type="match status" value="1"/>
</dbReference>
<reference evidence="4" key="1">
    <citation type="journal article" date="2019" name="Int. J. Syst. Evol. Microbiol.">
        <title>The Global Catalogue of Microorganisms (GCM) 10K type strain sequencing project: providing services to taxonomists for standard genome sequencing and annotation.</title>
        <authorList>
            <consortium name="The Broad Institute Genomics Platform"/>
            <consortium name="The Broad Institute Genome Sequencing Center for Infectious Disease"/>
            <person name="Wu L."/>
            <person name="Ma J."/>
        </authorList>
    </citation>
    <scope>NUCLEOTIDE SEQUENCE [LARGE SCALE GENOMIC DNA]</scope>
    <source>
        <strain evidence="4">ZS-35-S2</strain>
    </source>
</reference>
<dbReference type="Proteomes" id="UP001597371">
    <property type="component" value="Unassembled WGS sequence"/>
</dbReference>
<dbReference type="PANTHER" id="PTHR37314:SF4">
    <property type="entry name" value="UPF0700 TRANSMEMBRANE PROTEIN YOAK"/>
    <property type="match status" value="1"/>
</dbReference>
<feature type="transmembrane region" description="Helical" evidence="1">
    <location>
        <begin position="136"/>
        <end position="153"/>
    </location>
</feature>
<keyword evidence="1" id="KW-0472">Membrane</keyword>
<accession>A0ABW5CIB3</accession>
<evidence type="ECO:0000313" key="4">
    <source>
        <dbReference type="Proteomes" id="UP001597371"/>
    </source>
</evidence>
<feature type="transmembrane region" description="Helical" evidence="1">
    <location>
        <begin position="173"/>
        <end position="192"/>
    </location>
</feature>
<organism evidence="3 4">
    <name type="scientific">Aureimonas populi</name>
    <dbReference type="NCBI Taxonomy" id="1701758"/>
    <lineage>
        <taxon>Bacteria</taxon>
        <taxon>Pseudomonadati</taxon>
        <taxon>Pseudomonadota</taxon>
        <taxon>Alphaproteobacteria</taxon>
        <taxon>Hyphomicrobiales</taxon>
        <taxon>Aurantimonadaceae</taxon>
        <taxon>Aureimonas</taxon>
    </lineage>
</organism>
<name>A0ABW5CIB3_9HYPH</name>
<keyword evidence="1" id="KW-1133">Transmembrane helix</keyword>
<dbReference type="Pfam" id="PF06912">
    <property type="entry name" value="DUF1275"/>
    <property type="match status" value="1"/>
</dbReference>
<feature type="transmembrane region" description="Helical" evidence="1">
    <location>
        <begin position="65"/>
        <end position="84"/>
    </location>
</feature>
<feature type="chain" id="PRO_5045536980" evidence="2">
    <location>
        <begin position="30"/>
        <end position="233"/>
    </location>
</feature>